<sequence>MCDVRDLYAAAKLTMFLLVAFMIIAPPHQHRLSNPQLSHLQKTSLHTLHIATNTPSSPTMPRPSSSPSKSSDPPPADYPLPFLTDPDAASKPIPPSTTLPYRLNLHPISRLTIANIFAFAAVFIPTTIRTAHISSLVYRAENAHRLPEKRADWFHYHRAKNHYAASKGLAEGFKRAGGVCGYVSLFLVVEGAVDGWKGGVDFVGSLVGGGVTGGWFGVARKLPLPTKALMVKKGLWYGFVYGVAQDVMLAMRGERVFWIDPFVSRGREIVKRGKGVRSGVGVGDDTSEGR</sequence>
<accession>A0A8H2HXI5</accession>
<keyword evidence="2" id="KW-0472">Membrane</keyword>
<organism evidence="3 4">
    <name type="scientific">Orbilia oligospora</name>
    <name type="common">Nematode-trapping fungus</name>
    <name type="synonym">Arthrobotrys oligospora</name>
    <dbReference type="NCBI Taxonomy" id="2813651"/>
    <lineage>
        <taxon>Eukaryota</taxon>
        <taxon>Fungi</taxon>
        <taxon>Dikarya</taxon>
        <taxon>Ascomycota</taxon>
        <taxon>Pezizomycotina</taxon>
        <taxon>Orbiliomycetes</taxon>
        <taxon>Orbiliales</taxon>
        <taxon>Orbiliaceae</taxon>
        <taxon>Orbilia</taxon>
    </lineage>
</organism>
<reference evidence="3 4" key="1">
    <citation type="submission" date="2019-03" db="EMBL/GenBank/DDBJ databases">
        <title>Nematode-trapping fungi genome.</title>
        <authorList>
            <person name="Vidal-Diez De Ulzurrun G."/>
        </authorList>
    </citation>
    <scope>NUCLEOTIDE SEQUENCE [LARGE SCALE GENOMIC DNA]</scope>
    <source>
        <strain evidence="3 4">TWF154</strain>
    </source>
</reference>
<dbReference type="PANTHER" id="PTHR37852:SF1">
    <property type="entry name" value="HIG1 DOMAIN-CONTAINING PROTEIN"/>
    <property type="match status" value="1"/>
</dbReference>
<dbReference type="AlphaFoldDB" id="A0A8H2HXI5"/>
<keyword evidence="2" id="KW-1133">Transmembrane helix</keyword>
<dbReference type="EMBL" id="SOZJ01000001">
    <property type="protein sequence ID" value="TGJ74958.1"/>
    <property type="molecule type" value="Genomic_DNA"/>
</dbReference>
<keyword evidence="2" id="KW-0812">Transmembrane</keyword>
<gene>
    <name evidence="3" type="ORF">EYR41_001910</name>
</gene>
<feature type="compositionally biased region" description="Low complexity" evidence="1">
    <location>
        <begin position="55"/>
        <end position="71"/>
    </location>
</feature>
<evidence type="ECO:0000256" key="2">
    <source>
        <dbReference type="SAM" id="Phobius"/>
    </source>
</evidence>
<dbReference type="PANTHER" id="PTHR37852">
    <property type="entry name" value="YALI0B21208P"/>
    <property type="match status" value="1"/>
</dbReference>
<feature type="transmembrane region" description="Helical" evidence="2">
    <location>
        <begin position="7"/>
        <end position="25"/>
    </location>
</feature>
<evidence type="ECO:0000313" key="4">
    <source>
        <dbReference type="Proteomes" id="UP000297595"/>
    </source>
</evidence>
<dbReference type="Proteomes" id="UP000297595">
    <property type="component" value="Unassembled WGS sequence"/>
</dbReference>
<evidence type="ECO:0000256" key="1">
    <source>
        <dbReference type="SAM" id="MobiDB-lite"/>
    </source>
</evidence>
<name>A0A8H2HXI5_ORBOL</name>
<evidence type="ECO:0000313" key="3">
    <source>
        <dbReference type="EMBL" id="TGJ74958.1"/>
    </source>
</evidence>
<comment type="caution">
    <text evidence="3">The sequence shown here is derived from an EMBL/GenBank/DDBJ whole genome shotgun (WGS) entry which is preliminary data.</text>
</comment>
<feature type="region of interest" description="Disordered" evidence="1">
    <location>
        <begin position="51"/>
        <end position="81"/>
    </location>
</feature>
<proteinExistence type="predicted"/>
<protein>
    <submittedName>
        <fullName evidence="3">Uncharacterized protein</fullName>
    </submittedName>
</protein>